<keyword evidence="3" id="KW-1185">Reference proteome</keyword>
<organism evidence="2 3">
    <name type="scientific">Paenibacillus plantiphilus</name>
    <dbReference type="NCBI Taxonomy" id="2905650"/>
    <lineage>
        <taxon>Bacteria</taxon>
        <taxon>Bacillati</taxon>
        <taxon>Bacillota</taxon>
        <taxon>Bacilli</taxon>
        <taxon>Bacillales</taxon>
        <taxon>Paenibacillaceae</taxon>
        <taxon>Paenibacillus</taxon>
    </lineage>
</organism>
<dbReference type="Pfam" id="PF13160">
    <property type="entry name" value="DUF3995"/>
    <property type="match status" value="1"/>
</dbReference>
<keyword evidence="1" id="KW-1133">Transmembrane helix</keyword>
<dbReference type="EMBL" id="CAKMMF010000025">
    <property type="protein sequence ID" value="CAH1215873.1"/>
    <property type="molecule type" value="Genomic_DNA"/>
</dbReference>
<gene>
    <name evidence="2" type="ORF">PAECIP111893_04046</name>
</gene>
<evidence type="ECO:0008006" key="4">
    <source>
        <dbReference type="Google" id="ProtNLM"/>
    </source>
</evidence>
<feature type="transmembrane region" description="Helical" evidence="1">
    <location>
        <begin position="50"/>
        <end position="68"/>
    </location>
</feature>
<comment type="caution">
    <text evidence="2">The sequence shown here is derived from an EMBL/GenBank/DDBJ whole genome shotgun (WGS) entry which is preliminary data.</text>
</comment>
<dbReference type="RefSeq" id="WP_236344385.1">
    <property type="nucleotide sequence ID" value="NZ_CAKMMF010000025.1"/>
</dbReference>
<evidence type="ECO:0000256" key="1">
    <source>
        <dbReference type="SAM" id="Phobius"/>
    </source>
</evidence>
<dbReference type="Proteomes" id="UP000838686">
    <property type="component" value="Unassembled WGS sequence"/>
</dbReference>
<evidence type="ECO:0000313" key="3">
    <source>
        <dbReference type="Proteomes" id="UP000838686"/>
    </source>
</evidence>
<accession>A0ABM9CKF8</accession>
<keyword evidence="1" id="KW-0812">Transmembrane</keyword>
<protein>
    <recommendedName>
        <fullName evidence="4">DUF3995 domain-containing protein</fullName>
    </recommendedName>
</protein>
<evidence type="ECO:0000313" key="2">
    <source>
        <dbReference type="EMBL" id="CAH1215873.1"/>
    </source>
</evidence>
<sequence length="139" mass="15286">MVELLTWFVGTVSFLLSGVHVYWVSGGRKGLRIAVPTAGEEPLFRPSKSATGVVAVLLAAMGWFVFQLGGYGQPIFPEWLFLYVGWGLAILFILRAIGDFRWLGFFKSNKGTPFAEWDSVLFSPLCLLLGVSLILITVA</sequence>
<name>A0ABM9CKF8_9BACL</name>
<feature type="transmembrane region" description="Helical" evidence="1">
    <location>
        <begin position="6"/>
        <end position="24"/>
    </location>
</feature>
<dbReference type="InterPro" id="IPR025058">
    <property type="entry name" value="DUF3995"/>
</dbReference>
<keyword evidence="1" id="KW-0472">Membrane</keyword>
<proteinExistence type="predicted"/>
<feature type="transmembrane region" description="Helical" evidence="1">
    <location>
        <begin position="80"/>
        <end position="98"/>
    </location>
</feature>
<reference evidence="2" key="1">
    <citation type="submission" date="2022-01" db="EMBL/GenBank/DDBJ databases">
        <authorList>
            <person name="Criscuolo A."/>
        </authorList>
    </citation>
    <scope>NUCLEOTIDE SEQUENCE</scope>
    <source>
        <strain evidence="2">CIP111893</strain>
    </source>
</reference>
<feature type="transmembrane region" description="Helical" evidence="1">
    <location>
        <begin position="119"/>
        <end position="138"/>
    </location>
</feature>